<dbReference type="PANTHER" id="PTHR30055:SF148">
    <property type="entry name" value="TETR-FAMILY TRANSCRIPTIONAL REGULATOR"/>
    <property type="match status" value="1"/>
</dbReference>
<evidence type="ECO:0000313" key="5">
    <source>
        <dbReference type="Proteomes" id="UP001597283"/>
    </source>
</evidence>
<proteinExistence type="predicted"/>
<dbReference type="Proteomes" id="UP001597283">
    <property type="component" value="Unassembled WGS sequence"/>
</dbReference>
<dbReference type="Gene3D" id="1.10.357.10">
    <property type="entry name" value="Tetracycline Repressor, domain 2"/>
    <property type="match status" value="1"/>
</dbReference>
<dbReference type="SUPFAM" id="SSF48498">
    <property type="entry name" value="Tetracyclin repressor-like, C-terminal domain"/>
    <property type="match status" value="1"/>
</dbReference>
<dbReference type="RefSeq" id="WP_380939530.1">
    <property type="nucleotide sequence ID" value="NZ_JBHUFC010000002.1"/>
</dbReference>
<dbReference type="InterPro" id="IPR050109">
    <property type="entry name" value="HTH-type_TetR-like_transc_reg"/>
</dbReference>
<gene>
    <name evidence="4" type="ORF">ACFSC3_06240</name>
</gene>
<feature type="domain" description="HTH tetR-type" evidence="3">
    <location>
        <begin position="14"/>
        <end position="74"/>
    </location>
</feature>
<organism evidence="4 5">
    <name type="scientific">Sphingomonas floccifaciens</name>
    <dbReference type="NCBI Taxonomy" id="1844115"/>
    <lineage>
        <taxon>Bacteria</taxon>
        <taxon>Pseudomonadati</taxon>
        <taxon>Pseudomonadota</taxon>
        <taxon>Alphaproteobacteria</taxon>
        <taxon>Sphingomonadales</taxon>
        <taxon>Sphingomonadaceae</taxon>
        <taxon>Sphingomonas</taxon>
    </lineage>
</organism>
<reference evidence="5" key="1">
    <citation type="journal article" date="2019" name="Int. J. Syst. Evol. Microbiol.">
        <title>The Global Catalogue of Microorganisms (GCM) 10K type strain sequencing project: providing services to taxonomists for standard genome sequencing and annotation.</title>
        <authorList>
            <consortium name="The Broad Institute Genomics Platform"/>
            <consortium name="The Broad Institute Genome Sequencing Center for Infectious Disease"/>
            <person name="Wu L."/>
            <person name="Ma J."/>
        </authorList>
    </citation>
    <scope>NUCLEOTIDE SEQUENCE [LARGE SCALE GENOMIC DNA]</scope>
    <source>
        <strain evidence="5">Q85</strain>
    </source>
</reference>
<dbReference type="InterPro" id="IPR001647">
    <property type="entry name" value="HTH_TetR"/>
</dbReference>
<dbReference type="Pfam" id="PF00440">
    <property type="entry name" value="TetR_N"/>
    <property type="match status" value="1"/>
</dbReference>
<accession>A0ABW4NCC6</accession>
<keyword evidence="1 2" id="KW-0238">DNA-binding</keyword>
<evidence type="ECO:0000259" key="3">
    <source>
        <dbReference type="PROSITE" id="PS50977"/>
    </source>
</evidence>
<dbReference type="PANTHER" id="PTHR30055">
    <property type="entry name" value="HTH-TYPE TRANSCRIPTIONAL REGULATOR RUTR"/>
    <property type="match status" value="1"/>
</dbReference>
<evidence type="ECO:0000256" key="2">
    <source>
        <dbReference type="PROSITE-ProRule" id="PRU00335"/>
    </source>
</evidence>
<comment type="caution">
    <text evidence="4">The sequence shown here is derived from an EMBL/GenBank/DDBJ whole genome shotgun (WGS) entry which is preliminary data.</text>
</comment>
<dbReference type="PRINTS" id="PR00455">
    <property type="entry name" value="HTHTETR"/>
</dbReference>
<keyword evidence="5" id="KW-1185">Reference proteome</keyword>
<dbReference type="InterPro" id="IPR023772">
    <property type="entry name" value="DNA-bd_HTH_TetR-type_CS"/>
</dbReference>
<evidence type="ECO:0000313" key="4">
    <source>
        <dbReference type="EMBL" id="MFD1787164.1"/>
    </source>
</evidence>
<protein>
    <submittedName>
        <fullName evidence="4">TetR/AcrR family transcriptional regulator</fullName>
    </submittedName>
</protein>
<dbReference type="Pfam" id="PF17937">
    <property type="entry name" value="TetR_C_28"/>
    <property type="match status" value="1"/>
</dbReference>
<feature type="DNA-binding region" description="H-T-H motif" evidence="2">
    <location>
        <begin position="37"/>
        <end position="56"/>
    </location>
</feature>
<evidence type="ECO:0000256" key="1">
    <source>
        <dbReference type="ARBA" id="ARBA00023125"/>
    </source>
</evidence>
<name>A0ABW4NCC6_9SPHN</name>
<sequence length="189" mass="20180">MSPPTAYERKKDPEGVRAAIIDAAMAVLADKGLARLTIDGVASAAGVTKGGLFHHFPTKDALIDGVLESMTAFAEASIEAEMAQDPEPYGRFTRAYLNGVFVKHCIRDSVSSHALCLSMIADPTLQDRWAAWVDGQVRRHAATDDNVPCRIVRLAADGIWLSTMRSAAGVADVSPDVRGAMIAMTRASP</sequence>
<dbReference type="InterPro" id="IPR036271">
    <property type="entry name" value="Tet_transcr_reg_TetR-rel_C_sf"/>
</dbReference>
<dbReference type="PROSITE" id="PS01081">
    <property type="entry name" value="HTH_TETR_1"/>
    <property type="match status" value="1"/>
</dbReference>
<dbReference type="InterPro" id="IPR009057">
    <property type="entry name" value="Homeodomain-like_sf"/>
</dbReference>
<dbReference type="PROSITE" id="PS50977">
    <property type="entry name" value="HTH_TETR_2"/>
    <property type="match status" value="1"/>
</dbReference>
<dbReference type="InterPro" id="IPR041479">
    <property type="entry name" value="TetR_CgmR_C"/>
</dbReference>
<dbReference type="EMBL" id="JBHUFC010000002">
    <property type="protein sequence ID" value="MFD1787164.1"/>
    <property type="molecule type" value="Genomic_DNA"/>
</dbReference>
<dbReference type="SUPFAM" id="SSF46689">
    <property type="entry name" value="Homeodomain-like"/>
    <property type="match status" value="1"/>
</dbReference>